<name>A0ABY5NX62_9ENTE</name>
<evidence type="ECO:0000256" key="1">
    <source>
        <dbReference type="SAM" id="Phobius"/>
    </source>
</evidence>
<dbReference type="Proteomes" id="UP001058273">
    <property type="component" value="Chromosome"/>
</dbReference>
<keyword evidence="1" id="KW-1133">Transmembrane helix</keyword>
<keyword evidence="1" id="KW-0472">Membrane</keyword>
<dbReference type="EMBL" id="CP102451">
    <property type="protein sequence ID" value="UUV98184.1"/>
    <property type="molecule type" value="Genomic_DNA"/>
</dbReference>
<reference evidence="2" key="2">
    <citation type="submission" date="2022-08" db="EMBL/GenBank/DDBJ databases">
        <authorList>
            <person name="Poehlein A."/>
            <person name="Guzman J."/>
            <person name="Daniel R."/>
            <person name="Vilcinskas A."/>
        </authorList>
    </citation>
    <scope>NUCLEOTIDE SEQUENCE</scope>
    <source>
        <strain evidence="2">G314FT</strain>
    </source>
</reference>
<dbReference type="RefSeq" id="WP_257701767.1">
    <property type="nucleotide sequence ID" value="NZ_CP102451.1"/>
</dbReference>
<protein>
    <recommendedName>
        <fullName evidence="4">Carbohydrate-binding domain-containing protein</fullName>
    </recommendedName>
</protein>
<evidence type="ECO:0000313" key="3">
    <source>
        <dbReference type="Proteomes" id="UP001058273"/>
    </source>
</evidence>
<feature type="transmembrane region" description="Helical" evidence="1">
    <location>
        <begin position="7"/>
        <end position="28"/>
    </location>
</feature>
<organism evidence="2 3">
    <name type="scientific">Vagococcus luciliae</name>
    <dbReference type="NCBI Taxonomy" id="2920380"/>
    <lineage>
        <taxon>Bacteria</taxon>
        <taxon>Bacillati</taxon>
        <taxon>Bacillota</taxon>
        <taxon>Bacilli</taxon>
        <taxon>Lactobacillales</taxon>
        <taxon>Enterococcaceae</taxon>
        <taxon>Vagococcus</taxon>
    </lineage>
</organism>
<proteinExistence type="predicted"/>
<sequence>MKSIKKWLYIGLSCFIIIGTIFFTQINLTAKDDSSESIKSIVTSAISTSTKDSQTETNEVDLDNGDEDIDWDSLPTKKITLNNETLNITEAGTYELTGSSTAGVHINTEENVRLILNGVTIKSNDGEAIYVEQAKNTVIELSEGSNNTLEDSATRSDESIDGTIYSKDDLIFTGTGTLNVVSNFADGIVSKDDLKFISGNYIVKSEDDGIRGKDSVYIVDGTFTIDAAADGIKSTNDTDETKGFVYIAGGSITVNSGDDAIHAEEKMVIDDGTIDIQSGVEGLEATLMSINGGNITIKASDDGINAVASNFSDPIIAINDGTIDITMEEGDTDAIDSNGDIIVNGGNITISGNSSFDYDGNATYNGGTIIINGEEVNKIPENMMGGGARMGGSRH</sequence>
<evidence type="ECO:0000313" key="2">
    <source>
        <dbReference type="EMBL" id="UUV98184.1"/>
    </source>
</evidence>
<dbReference type="InterPro" id="IPR025584">
    <property type="entry name" value="Cthe_2159"/>
</dbReference>
<accession>A0ABY5NX62</accession>
<keyword evidence="1" id="KW-0812">Transmembrane</keyword>
<keyword evidence="3" id="KW-1185">Reference proteome</keyword>
<reference evidence="2" key="1">
    <citation type="submission" date="2022-08" db="EMBL/GenBank/DDBJ databases">
        <title>Genome sequence of Vagococcus luciliae DSM 112651.</title>
        <authorList>
            <person name="Juan G."/>
            <person name="Anja P."/>
            <person name="Rolf D."/>
            <person name="Kampfer P."/>
            <person name="Vilcinskas A."/>
        </authorList>
    </citation>
    <scope>NUCLEOTIDE SEQUENCE</scope>
    <source>
        <strain evidence="2">G314FT</strain>
    </source>
</reference>
<dbReference type="Pfam" id="PF14262">
    <property type="entry name" value="Cthe_2159"/>
    <property type="match status" value="1"/>
</dbReference>
<evidence type="ECO:0008006" key="4">
    <source>
        <dbReference type="Google" id="ProtNLM"/>
    </source>
</evidence>
<gene>
    <name evidence="2" type="ORF">G314FT_02750</name>
</gene>